<keyword evidence="3" id="KW-1185">Reference proteome</keyword>
<evidence type="ECO:0000313" key="3">
    <source>
        <dbReference type="Proteomes" id="UP000184330"/>
    </source>
</evidence>
<feature type="compositionally biased region" description="Low complexity" evidence="1">
    <location>
        <begin position="14"/>
        <end position="24"/>
    </location>
</feature>
<evidence type="ECO:0000256" key="1">
    <source>
        <dbReference type="SAM" id="MobiDB-lite"/>
    </source>
</evidence>
<feature type="compositionally biased region" description="Basic and acidic residues" evidence="1">
    <location>
        <begin position="42"/>
        <end position="60"/>
    </location>
</feature>
<feature type="region of interest" description="Disordered" evidence="1">
    <location>
        <begin position="1"/>
        <end position="73"/>
    </location>
</feature>
<dbReference type="Proteomes" id="UP000184330">
    <property type="component" value="Unassembled WGS sequence"/>
</dbReference>
<reference evidence="2 3" key="1">
    <citation type="submission" date="2016-03" db="EMBL/GenBank/DDBJ databases">
        <authorList>
            <person name="Ploux O."/>
        </authorList>
    </citation>
    <scope>NUCLEOTIDE SEQUENCE [LARGE SCALE GENOMIC DNA]</scope>
    <source>
        <strain evidence="2 3">UAMH 11012</strain>
    </source>
</reference>
<name>A0A1L7WSJ5_9HELO</name>
<evidence type="ECO:0000313" key="2">
    <source>
        <dbReference type="EMBL" id="CZR55739.1"/>
    </source>
</evidence>
<dbReference type="EMBL" id="FJOG01000007">
    <property type="protein sequence ID" value="CZR55739.1"/>
    <property type="molecule type" value="Genomic_DNA"/>
</dbReference>
<accession>A0A1L7WSJ5</accession>
<feature type="compositionally biased region" description="Polar residues" evidence="1">
    <location>
        <begin position="1"/>
        <end position="13"/>
    </location>
</feature>
<dbReference type="AlphaFoldDB" id="A0A1L7WSJ5"/>
<proteinExistence type="predicted"/>
<protein>
    <submittedName>
        <fullName evidence="2">Uncharacterized protein</fullName>
    </submittedName>
</protein>
<gene>
    <name evidence="2" type="ORF">PAC_05627</name>
</gene>
<dbReference type="OrthoDB" id="3563157at2759"/>
<sequence length="85" mass="9811">MAHKGSSTKAHNGSTKPVKSSSHPSKSHKHTDKASKASSSQERVDRFIKDDRDYKSHAVTEYDPYQDEARRQHEEQLKDVIEKRY</sequence>
<organism evidence="2 3">
    <name type="scientific">Phialocephala subalpina</name>
    <dbReference type="NCBI Taxonomy" id="576137"/>
    <lineage>
        <taxon>Eukaryota</taxon>
        <taxon>Fungi</taxon>
        <taxon>Dikarya</taxon>
        <taxon>Ascomycota</taxon>
        <taxon>Pezizomycotina</taxon>
        <taxon>Leotiomycetes</taxon>
        <taxon>Helotiales</taxon>
        <taxon>Mollisiaceae</taxon>
        <taxon>Phialocephala</taxon>
        <taxon>Phialocephala fortinii species complex</taxon>
    </lineage>
</organism>